<proteinExistence type="predicted"/>
<keyword evidence="3" id="KW-1185">Reference proteome</keyword>
<evidence type="ECO:0000256" key="1">
    <source>
        <dbReference type="SAM" id="MobiDB-lite"/>
    </source>
</evidence>
<feature type="region of interest" description="Disordered" evidence="1">
    <location>
        <begin position="453"/>
        <end position="481"/>
    </location>
</feature>
<organism evidence="2 3">
    <name type="scientific">Favolaschia claudopus</name>
    <dbReference type="NCBI Taxonomy" id="2862362"/>
    <lineage>
        <taxon>Eukaryota</taxon>
        <taxon>Fungi</taxon>
        <taxon>Dikarya</taxon>
        <taxon>Basidiomycota</taxon>
        <taxon>Agaricomycotina</taxon>
        <taxon>Agaricomycetes</taxon>
        <taxon>Agaricomycetidae</taxon>
        <taxon>Agaricales</taxon>
        <taxon>Marasmiineae</taxon>
        <taxon>Mycenaceae</taxon>
        <taxon>Favolaschia</taxon>
    </lineage>
</organism>
<comment type="caution">
    <text evidence="2">The sequence shown here is derived from an EMBL/GenBank/DDBJ whole genome shotgun (WGS) entry which is preliminary data.</text>
</comment>
<evidence type="ECO:0000313" key="3">
    <source>
        <dbReference type="Proteomes" id="UP001362999"/>
    </source>
</evidence>
<accession>A0AAW0AKU0</accession>
<dbReference type="EMBL" id="JAWWNJ010000061">
    <property type="protein sequence ID" value="KAK7013130.1"/>
    <property type="molecule type" value="Genomic_DNA"/>
</dbReference>
<evidence type="ECO:0000313" key="2">
    <source>
        <dbReference type="EMBL" id="KAK7013130.1"/>
    </source>
</evidence>
<protein>
    <submittedName>
        <fullName evidence="2">Uncharacterized protein</fullName>
    </submittedName>
</protein>
<gene>
    <name evidence="2" type="ORF">R3P38DRAFT_2789144</name>
</gene>
<feature type="region of interest" description="Disordered" evidence="1">
    <location>
        <begin position="338"/>
        <end position="360"/>
    </location>
</feature>
<dbReference type="Proteomes" id="UP001362999">
    <property type="component" value="Unassembled WGS sequence"/>
</dbReference>
<sequence>MNSGLRGLGCILRSCTSLSIQIHRRTEFSYYHFTLFNKCLLYELQAVTASTPNLPSNHISDEFVQCYSVYFFNGTHSVHATLQNLNLIDLYTESQVGFADNWSISFSCGFGFEVEVELGWVPAFHCTPWLSPTPKLCRYQSRPSLALASCVFRLEDQNYAIFGFRPDAETMVLRTKLSVYFNLTAEAMPFSSQLKVNRNDAGTETMQVRIQPPVYFAFNTETMPVSSQANLCRFESRARASTLDGTYKFMSLIFRLKFQAAGLFNPSGPDSTRARFELNWNSKGFNSTQPAPWGFQLQFNTDEFLSFLSFHSHLIQLDSSWYAVDYLLTIHPQATPPTLSRRAPNFRRTPSSSSRRERAHQFRAVPAFPSFFSSTNRRRLDLWRHFSARFRVDRRTARRNDDVGVEGDQKHEAAHNPELVGAERPNDVVGVDNDEEGGGGAARGSAYLGCRGRRRRRRARGGGVKSGVGSENEGVRGRNGGERRMRRDEYVGIGGYRDSGRVEQRRGRLEIGVGRRLEGELAGVGIANGGVGEAGTRWVRGRRVLVEVGRSRRRLREASDVNDGGVREAGTRWDG</sequence>
<reference evidence="2 3" key="1">
    <citation type="journal article" date="2024" name="J Genomics">
        <title>Draft genome sequencing and assembly of Favolaschia claudopus CIRM-BRFM 2984 isolated from oak limbs.</title>
        <authorList>
            <person name="Navarro D."/>
            <person name="Drula E."/>
            <person name="Chaduli D."/>
            <person name="Cazenave R."/>
            <person name="Ahrendt S."/>
            <person name="Wang J."/>
            <person name="Lipzen A."/>
            <person name="Daum C."/>
            <person name="Barry K."/>
            <person name="Grigoriev I.V."/>
            <person name="Favel A."/>
            <person name="Rosso M.N."/>
            <person name="Martin F."/>
        </authorList>
    </citation>
    <scope>NUCLEOTIDE SEQUENCE [LARGE SCALE GENOMIC DNA]</scope>
    <source>
        <strain evidence="2 3">CIRM-BRFM 2984</strain>
    </source>
</reference>
<name>A0AAW0AKU0_9AGAR</name>
<dbReference type="AlphaFoldDB" id="A0AAW0AKU0"/>